<dbReference type="AlphaFoldDB" id="A0A478FPI2"/>
<evidence type="ECO:0000313" key="2">
    <source>
        <dbReference type="EMBL" id="GCE63281.1"/>
    </source>
</evidence>
<evidence type="ECO:0000313" key="3">
    <source>
        <dbReference type="Proteomes" id="UP000324831"/>
    </source>
</evidence>
<keyword evidence="1" id="KW-0472">Membrane</keyword>
<evidence type="ECO:0000256" key="1">
    <source>
        <dbReference type="SAM" id="Phobius"/>
    </source>
</evidence>
<organism evidence="2 3">
    <name type="scientific">Candidatus Mycoplasma haematohominis</name>
    <dbReference type="NCBI Taxonomy" id="1494318"/>
    <lineage>
        <taxon>Bacteria</taxon>
        <taxon>Bacillati</taxon>
        <taxon>Mycoplasmatota</taxon>
        <taxon>Mollicutes</taxon>
        <taxon>Mycoplasmataceae</taxon>
        <taxon>Mycoplasma</taxon>
    </lineage>
</organism>
<name>A0A478FPI2_9MOLU</name>
<dbReference type="RefSeq" id="WP_216082877.1">
    <property type="nucleotide sequence ID" value="NZ_CACTIB010000008.1"/>
</dbReference>
<accession>A0A478FPI2</accession>
<keyword evidence="1" id="KW-0812">Transmembrane</keyword>
<feature type="transmembrane region" description="Helical" evidence="1">
    <location>
        <begin position="60"/>
        <end position="80"/>
    </location>
</feature>
<dbReference type="Proteomes" id="UP000324831">
    <property type="component" value="Unassembled WGS sequence"/>
</dbReference>
<comment type="caution">
    <text evidence="2">The sequence shown here is derived from an EMBL/GenBank/DDBJ whole genome shotgun (WGS) entry which is preliminary data.</text>
</comment>
<keyword evidence="1" id="KW-1133">Transmembrane helix</keyword>
<proteinExistence type="predicted"/>
<reference evidence="2 3" key="1">
    <citation type="submission" date="2019-01" db="EMBL/GenBank/DDBJ databases">
        <title>Draft genome sequences of Candidatus Mycoplasma haemohominis SWG34-3 identified from a patient with pyrexia, anemia and liver dysfunction.</title>
        <authorList>
            <person name="Sekizuka T."/>
            <person name="Hattori N."/>
            <person name="Katano H."/>
            <person name="Takuma T."/>
            <person name="Ito T."/>
            <person name="Arai N."/>
            <person name="Yanai R."/>
            <person name="Ishii S."/>
            <person name="Miura Y."/>
            <person name="Tokunaga T."/>
            <person name="Watanabe H."/>
            <person name="Nomura N."/>
            <person name="Eguchi J."/>
            <person name="Arai T."/>
            <person name="Hasegawa H."/>
            <person name="Nakamaki T."/>
            <person name="Wakita T."/>
            <person name="Niki Y."/>
            <person name="Kuroda M."/>
        </authorList>
    </citation>
    <scope>NUCLEOTIDE SEQUENCE [LARGE SCALE GENOMIC DNA]</scope>
    <source>
        <strain evidence="2">SWG34-3</strain>
    </source>
</reference>
<gene>
    <name evidence="2" type="ORF">MHSWG343_02680</name>
</gene>
<sequence length="81" mass="9355">MQSAVADTTKEKKLLGEVVIKTTKEEEKESERLSTLFRKYKIKQYFWRNYKDTERLKSSVLIVVTTIAAIILGIIFCGLVL</sequence>
<protein>
    <submittedName>
        <fullName evidence="2">Uncharacterized protein</fullName>
    </submittedName>
</protein>
<dbReference type="EMBL" id="BIMN01000001">
    <property type="protein sequence ID" value="GCE63281.1"/>
    <property type="molecule type" value="Genomic_DNA"/>
</dbReference>